<protein>
    <submittedName>
        <fullName evidence="1">DUF2617 family protein</fullName>
    </submittedName>
</protein>
<organism evidence="1 2">
    <name type="scientific">Corynebacterium hansenii</name>
    <dbReference type="NCBI Taxonomy" id="394964"/>
    <lineage>
        <taxon>Bacteria</taxon>
        <taxon>Bacillati</taxon>
        <taxon>Actinomycetota</taxon>
        <taxon>Actinomycetes</taxon>
        <taxon>Mycobacteriales</taxon>
        <taxon>Corynebacteriaceae</taxon>
        <taxon>Corynebacterium</taxon>
    </lineage>
</organism>
<accession>A0ABV7ZQA3</accession>
<keyword evidence="2" id="KW-1185">Reference proteome</keyword>
<comment type="caution">
    <text evidence="1">The sequence shown here is derived from an EMBL/GenBank/DDBJ whole genome shotgun (WGS) entry which is preliminary data.</text>
</comment>
<sequence length="190" mass="19206">MGSAIGTMAPAAAGAIALDVPFADVRAADLRLSIGGAVPAMLASVVIDPRSSAAGSLPAQPPLTLGILGSSHVAFVGDAEAPEHVEELSCTAPGGVPLHAAGRIPHAPAIRVEKLGEEGFGSVVTRMRGLCDDPSALVAEFPGADGAITAVRGDAVPGGYRWRTWHLYPDDAGGGEVVATESVWRKGAER</sequence>
<evidence type="ECO:0000313" key="2">
    <source>
        <dbReference type="Proteomes" id="UP001595751"/>
    </source>
</evidence>
<proteinExistence type="predicted"/>
<dbReference type="EMBL" id="JBHRZN010000003">
    <property type="protein sequence ID" value="MFC3850449.1"/>
    <property type="molecule type" value="Genomic_DNA"/>
</dbReference>
<dbReference type="Proteomes" id="UP001595751">
    <property type="component" value="Unassembled WGS sequence"/>
</dbReference>
<evidence type="ECO:0000313" key="1">
    <source>
        <dbReference type="EMBL" id="MFC3850449.1"/>
    </source>
</evidence>
<name>A0ABV7ZQA3_9CORY</name>
<dbReference type="InterPro" id="IPR024486">
    <property type="entry name" value="DUF2617"/>
</dbReference>
<gene>
    <name evidence="1" type="ORF">ACFORJ_09785</name>
</gene>
<dbReference type="RefSeq" id="WP_290290144.1">
    <property type="nucleotide sequence ID" value="NZ_CP047211.1"/>
</dbReference>
<reference evidence="2" key="1">
    <citation type="journal article" date="2019" name="Int. J. Syst. Evol. Microbiol.">
        <title>The Global Catalogue of Microorganisms (GCM) 10K type strain sequencing project: providing services to taxonomists for standard genome sequencing and annotation.</title>
        <authorList>
            <consortium name="The Broad Institute Genomics Platform"/>
            <consortium name="The Broad Institute Genome Sequencing Center for Infectious Disease"/>
            <person name="Wu L."/>
            <person name="Ma J."/>
        </authorList>
    </citation>
    <scope>NUCLEOTIDE SEQUENCE [LARGE SCALE GENOMIC DNA]</scope>
    <source>
        <strain evidence="2">CCUG 53252</strain>
    </source>
</reference>
<dbReference type="Pfam" id="PF10936">
    <property type="entry name" value="DUF2617"/>
    <property type="match status" value="1"/>
</dbReference>